<protein>
    <recommendedName>
        <fullName evidence="5">Transcriptional regulator</fullName>
    </recommendedName>
</protein>
<feature type="domain" description="Transcriptional regulator DauR-like HTH" evidence="2">
    <location>
        <begin position="158"/>
        <end position="212"/>
    </location>
</feature>
<evidence type="ECO:0000259" key="1">
    <source>
        <dbReference type="Pfam" id="PF08348"/>
    </source>
</evidence>
<keyword evidence="4" id="KW-1185">Reference proteome</keyword>
<dbReference type="RefSeq" id="WP_220206279.1">
    <property type="nucleotide sequence ID" value="NZ_BNJK01000001.1"/>
</dbReference>
<evidence type="ECO:0008006" key="5">
    <source>
        <dbReference type="Google" id="ProtNLM"/>
    </source>
</evidence>
<reference evidence="3" key="1">
    <citation type="submission" date="2020-10" db="EMBL/GenBank/DDBJ databases">
        <title>Taxonomic study of unclassified bacteria belonging to the class Ktedonobacteria.</title>
        <authorList>
            <person name="Yabe S."/>
            <person name="Wang C.M."/>
            <person name="Zheng Y."/>
            <person name="Sakai Y."/>
            <person name="Cavaletti L."/>
            <person name="Monciardini P."/>
            <person name="Donadio S."/>
        </authorList>
    </citation>
    <scope>NUCLEOTIDE SEQUENCE</scope>
    <source>
        <strain evidence="3">ID150040</strain>
    </source>
</reference>
<evidence type="ECO:0000313" key="3">
    <source>
        <dbReference type="EMBL" id="GHO95609.1"/>
    </source>
</evidence>
<dbReference type="EMBL" id="BNJK01000001">
    <property type="protein sequence ID" value="GHO95609.1"/>
    <property type="molecule type" value="Genomic_DNA"/>
</dbReference>
<sequence length="227" mass="25197">MFEEQQLPQVYALLARIARAIVATVGSQCEVVVHDLRTPEQSVVAMSGNLTGRAVGAPVPDPEMLPGNLGMFQDDILREHTRTSSGRQLVSSTVWVRNAKGQIVGAICINMDFSDLRRARDLLNQVLAEQTTETTTNASFETFATSPQEFVAIALRGAVQKVGKAVHHLNRQDKIEIIRELELAGVFRFQHAMDIVMQELGVSRASIYAYLKDIRQEEGESYNEKQA</sequence>
<dbReference type="InterPro" id="IPR039445">
    <property type="entry name" value="DauR-like_HTH"/>
</dbReference>
<dbReference type="InterPro" id="IPR013559">
    <property type="entry name" value="YheO"/>
</dbReference>
<organism evidence="3 4">
    <name type="scientific">Reticulibacter mediterranei</name>
    <dbReference type="NCBI Taxonomy" id="2778369"/>
    <lineage>
        <taxon>Bacteria</taxon>
        <taxon>Bacillati</taxon>
        <taxon>Chloroflexota</taxon>
        <taxon>Ktedonobacteria</taxon>
        <taxon>Ktedonobacterales</taxon>
        <taxon>Reticulibacteraceae</taxon>
        <taxon>Reticulibacter</taxon>
    </lineage>
</organism>
<dbReference type="Pfam" id="PF08348">
    <property type="entry name" value="PAS_6"/>
    <property type="match status" value="1"/>
</dbReference>
<dbReference type="PANTHER" id="PTHR35568">
    <property type="entry name" value="TRANSCRIPTIONAL REGULATOR DAUR"/>
    <property type="match status" value="1"/>
</dbReference>
<name>A0A8J3IHE8_9CHLR</name>
<feature type="domain" description="YheO-like" evidence="1">
    <location>
        <begin position="14"/>
        <end position="120"/>
    </location>
</feature>
<comment type="caution">
    <text evidence="3">The sequence shown here is derived from an EMBL/GenBank/DDBJ whole genome shotgun (WGS) entry which is preliminary data.</text>
</comment>
<evidence type="ECO:0000313" key="4">
    <source>
        <dbReference type="Proteomes" id="UP000597444"/>
    </source>
</evidence>
<gene>
    <name evidence="3" type="ORF">KSF_056570</name>
</gene>
<dbReference type="Pfam" id="PF13309">
    <property type="entry name" value="HTH_22"/>
    <property type="match status" value="1"/>
</dbReference>
<dbReference type="Proteomes" id="UP000597444">
    <property type="component" value="Unassembled WGS sequence"/>
</dbReference>
<dbReference type="InterPro" id="IPR039446">
    <property type="entry name" value="DauR-like"/>
</dbReference>
<dbReference type="PANTHER" id="PTHR35568:SF1">
    <property type="entry name" value="TRANSCRIPTIONAL REGULATOR DAUR"/>
    <property type="match status" value="1"/>
</dbReference>
<dbReference type="AlphaFoldDB" id="A0A8J3IHE8"/>
<accession>A0A8J3IHE8</accession>
<proteinExistence type="predicted"/>
<evidence type="ECO:0000259" key="2">
    <source>
        <dbReference type="Pfam" id="PF13309"/>
    </source>
</evidence>